<dbReference type="RefSeq" id="XP_038805276.1">
    <property type="nucleotide sequence ID" value="XM_038958451.1"/>
</dbReference>
<comment type="similarity">
    <text evidence="1 8">Belongs to the tannase family.</text>
</comment>
<dbReference type="EC" id="3.1.1.-" evidence="8"/>
<proteinExistence type="inferred from homology"/>
<dbReference type="SUPFAM" id="SSF53474">
    <property type="entry name" value="alpha/beta-Hydrolases"/>
    <property type="match status" value="1"/>
</dbReference>
<accession>A0ABQ7I7T0</accession>
<dbReference type="Proteomes" id="UP000783213">
    <property type="component" value="Unassembled WGS sequence"/>
</dbReference>
<evidence type="ECO:0000256" key="4">
    <source>
        <dbReference type="ARBA" id="ARBA00022729"/>
    </source>
</evidence>
<protein>
    <recommendedName>
        <fullName evidence="8">Carboxylic ester hydrolase</fullName>
        <ecNumber evidence="8">3.1.1.-</ecNumber>
    </recommendedName>
</protein>
<evidence type="ECO:0000256" key="3">
    <source>
        <dbReference type="ARBA" id="ARBA00022723"/>
    </source>
</evidence>
<evidence type="ECO:0000256" key="1">
    <source>
        <dbReference type="ARBA" id="ARBA00006249"/>
    </source>
</evidence>
<organism evidence="9 10">
    <name type="scientific">Botrytis deweyae</name>
    <dbReference type="NCBI Taxonomy" id="2478750"/>
    <lineage>
        <taxon>Eukaryota</taxon>
        <taxon>Fungi</taxon>
        <taxon>Dikarya</taxon>
        <taxon>Ascomycota</taxon>
        <taxon>Pezizomycotina</taxon>
        <taxon>Leotiomycetes</taxon>
        <taxon>Helotiales</taxon>
        <taxon>Sclerotiniaceae</taxon>
        <taxon>Botrytis</taxon>
    </lineage>
</organism>
<evidence type="ECO:0000313" key="9">
    <source>
        <dbReference type="EMBL" id="KAF7916244.1"/>
    </source>
</evidence>
<evidence type="ECO:0000256" key="2">
    <source>
        <dbReference type="ARBA" id="ARBA00022487"/>
    </source>
</evidence>
<evidence type="ECO:0000256" key="7">
    <source>
        <dbReference type="ARBA" id="ARBA00023157"/>
    </source>
</evidence>
<keyword evidence="3" id="KW-0479">Metal-binding</keyword>
<dbReference type="PANTHER" id="PTHR33938:SF13">
    <property type="entry name" value="CARBOXYLIC ESTER HYDROLASE"/>
    <property type="match status" value="1"/>
</dbReference>
<dbReference type="EMBL" id="RCSX01000040">
    <property type="protein sequence ID" value="KAF7916244.1"/>
    <property type="molecule type" value="Genomic_DNA"/>
</dbReference>
<reference evidence="9 10" key="1">
    <citation type="journal article" date="2020" name="Genome Biol. Evol.">
        <title>Comparative genomics of Sclerotiniaceae.</title>
        <authorList>
            <person name="Valero Jimenez C.A."/>
            <person name="Steentjes M."/>
            <person name="Scholten O.E."/>
            <person name="Van Kan J.A.L."/>
        </authorList>
    </citation>
    <scope>NUCLEOTIDE SEQUENCE [LARGE SCALE GENOMIC DNA]</scope>
    <source>
        <strain evidence="9 10">B1</strain>
    </source>
</reference>
<keyword evidence="7" id="KW-1015">Disulfide bond</keyword>
<keyword evidence="6" id="KW-0106">Calcium</keyword>
<keyword evidence="5 8" id="KW-0378">Hydrolase</keyword>
<evidence type="ECO:0000313" key="10">
    <source>
        <dbReference type="Proteomes" id="UP000783213"/>
    </source>
</evidence>
<evidence type="ECO:0000256" key="8">
    <source>
        <dbReference type="RuleBase" id="RU361238"/>
    </source>
</evidence>
<comment type="caution">
    <text evidence="9">The sequence shown here is derived from an EMBL/GenBank/DDBJ whole genome shotgun (WGS) entry which is preliminary data.</text>
</comment>
<keyword evidence="10" id="KW-1185">Reference proteome</keyword>
<dbReference type="InterPro" id="IPR029058">
    <property type="entry name" value="AB_hydrolase_fold"/>
</dbReference>
<sequence length="399" mass="42371">MAGAIGEGYATVTTDAGLGSASDPTNWGLVSPGNSNLYLLQDLGSVSLYDEAVIAKSLIQSFYGSGPAYSYFSGCSQGDRQGLMLAQRYPDVYDGIVASAPAINWAEFIPALWYPQLIMNLMGKFPYGCELDALEAAAISTCDGLDGVVDGLISDMDACFYDPFTAVGTVIQNCSQTNTSITISETAALIANISWTGARTVDGSFTWYGKSYGADLTGHLTAQRDAATVCSSSGTCRTDISDANPSLAADWIKCFVKGNADFNLENMTHEEFDSIFHTSVQRFDDIIGATDPDLTEFKAGGGKMLAYHGLADQIIPPKGTENYYNAVTDHCSGGNGGQPTSIFDAMVAWIENGTVPETLPISFENQNGTTVNRKLCLYPLQAKYNGSGDPNSADSFVCA</sequence>
<dbReference type="GeneID" id="62237600"/>
<keyword evidence="4" id="KW-0732">Signal</keyword>
<name>A0ABQ7I7T0_9HELO</name>
<keyword evidence="2" id="KW-0719">Serine esterase</keyword>
<evidence type="ECO:0000256" key="5">
    <source>
        <dbReference type="ARBA" id="ARBA00022801"/>
    </source>
</evidence>
<dbReference type="Gene3D" id="3.40.50.1820">
    <property type="entry name" value="alpha/beta hydrolase"/>
    <property type="match status" value="1"/>
</dbReference>
<dbReference type="InterPro" id="IPR011118">
    <property type="entry name" value="Tannase/feruloyl_esterase"/>
</dbReference>
<dbReference type="Pfam" id="PF07519">
    <property type="entry name" value="Tannase"/>
    <property type="match status" value="2"/>
</dbReference>
<evidence type="ECO:0000256" key="6">
    <source>
        <dbReference type="ARBA" id="ARBA00022837"/>
    </source>
</evidence>
<dbReference type="PANTHER" id="PTHR33938">
    <property type="entry name" value="FERULOYL ESTERASE B-RELATED"/>
    <property type="match status" value="1"/>
</dbReference>
<gene>
    <name evidence="9" type="ORF">EAE98_010829</name>
</gene>